<sequence>MSDYHRMKSLWPEDQYTLLSGPLYTIFLHGQATSSQFKTWTEIYNEFLLQHPVPGQDDPAADSQLVGELQKAIKKRIRNFMYNNKQRLHNKLVSPSAGKQATLAGKHGRARQPVEIYMRKRCTGQAGYKEMVKKVQARTLALCQEGGQIEPVLTRGDDLTARRSIATHLFSQEPEATQKRFQKRALKDKKRIQKLNAQATRNDRTPKSFDLALDAMNAQIHHFFKELSLRTGWTFSVQGGGPTPSEAGAIQTINLQFCDVEEKPSFSTAYQRYGDAVLGPFSEYLHQIYSIHERQARALTSRTSSQSEDPDAESSESEDGSDSDSEDEAEDGDAGGLEAVGEKTSIVLHKDRNVLASNPKDVVMLDEVRTGTCEATDIFGYSATSYMEPPKTPSANQTDDLNTGVSSTDSTFLMEAWFNEYCSIKAGTGLPDFEFNWSMDGGALQQNVINPSAVVLSSSVNQTVPGPLLLLAPPTVGLAQITDNIATLELQVGMTPILANPKSRTPPSSKVNIQDVVASMDLGIPRPSTVNLAHDVVTPPRPLSTQPAPSPAPGPQYPPNLLPSPSLNTSEVELRSWNPMSTCLDEVLSQHSRTSPTWLHSMYPGDTAAALVGSFPDISLTNHFDVPSDPLSPGVNPPRLPRWDAPTPAGVEHGIDEEHSARHLDDEQEFPSALGDRLVDRQVLKPPAPTGKENVPPKRNRRPAARDRPQWFDDSIKELLSTPLGDEYEECANLYFALEDMPTTNPNSRLDAQHRPQLLKKWLSGLRKHKDPVFSAEEAHDFANEMTRWWHAMQLAWRQTDGDLPLPRYDGDLAILRKGGRNGLCTFLFGLCWWGILRTNVDRWNVILKDVTACLDKLVTGQR</sequence>
<feature type="region of interest" description="Disordered" evidence="1">
    <location>
        <begin position="629"/>
        <end position="710"/>
    </location>
</feature>
<evidence type="ECO:0000256" key="1">
    <source>
        <dbReference type="SAM" id="MobiDB-lite"/>
    </source>
</evidence>
<dbReference type="AlphaFoldDB" id="A0AA39PT67"/>
<protein>
    <submittedName>
        <fullName evidence="2">Uncharacterized protein</fullName>
    </submittedName>
</protein>
<feature type="compositionally biased region" description="Basic and acidic residues" evidence="1">
    <location>
        <begin position="653"/>
        <end position="665"/>
    </location>
</feature>
<evidence type="ECO:0000313" key="3">
    <source>
        <dbReference type="Proteomes" id="UP001175228"/>
    </source>
</evidence>
<proteinExistence type="predicted"/>
<evidence type="ECO:0000313" key="2">
    <source>
        <dbReference type="EMBL" id="KAK0490083.1"/>
    </source>
</evidence>
<feature type="region of interest" description="Disordered" evidence="1">
    <location>
        <begin position="299"/>
        <end position="342"/>
    </location>
</feature>
<keyword evidence="3" id="KW-1185">Reference proteome</keyword>
<accession>A0AA39PT67</accession>
<feature type="compositionally biased region" description="Acidic residues" evidence="1">
    <location>
        <begin position="308"/>
        <end position="333"/>
    </location>
</feature>
<comment type="caution">
    <text evidence="2">The sequence shown here is derived from an EMBL/GenBank/DDBJ whole genome shotgun (WGS) entry which is preliminary data.</text>
</comment>
<dbReference type="EMBL" id="JAUEPU010000034">
    <property type="protein sequence ID" value="KAK0490083.1"/>
    <property type="molecule type" value="Genomic_DNA"/>
</dbReference>
<feature type="compositionally biased region" description="Pro residues" evidence="1">
    <location>
        <begin position="548"/>
        <end position="562"/>
    </location>
</feature>
<reference evidence="2" key="1">
    <citation type="submission" date="2023-06" db="EMBL/GenBank/DDBJ databases">
        <authorList>
            <consortium name="Lawrence Berkeley National Laboratory"/>
            <person name="Ahrendt S."/>
            <person name="Sahu N."/>
            <person name="Indic B."/>
            <person name="Wong-Bajracharya J."/>
            <person name="Merenyi Z."/>
            <person name="Ke H.-M."/>
            <person name="Monk M."/>
            <person name="Kocsube S."/>
            <person name="Drula E."/>
            <person name="Lipzen A."/>
            <person name="Balint B."/>
            <person name="Henrissat B."/>
            <person name="Andreopoulos B."/>
            <person name="Martin F.M."/>
            <person name="Harder C.B."/>
            <person name="Rigling D."/>
            <person name="Ford K.L."/>
            <person name="Foster G.D."/>
            <person name="Pangilinan J."/>
            <person name="Papanicolaou A."/>
            <person name="Barry K."/>
            <person name="LaButti K."/>
            <person name="Viragh M."/>
            <person name="Koriabine M."/>
            <person name="Yan M."/>
            <person name="Riley R."/>
            <person name="Champramary S."/>
            <person name="Plett K.L."/>
            <person name="Tsai I.J."/>
            <person name="Slot J."/>
            <person name="Sipos G."/>
            <person name="Plett J."/>
            <person name="Nagy L.G."/>
            <person name="Grigoriev I.V."/>
        </authorList>
    </citation>
    <scope>NUCLEOTIDE SEQUENCE</scope>
    <source>
        <strain evidence="2">HWK02</strain>
    </source>
</reference>
<feature type="region of interest" description="Disordered" evidence="1">
    <location>
        <begin position="537"/>
        <end position="567"/>
    </location>
</feature>
<gene>
    <name evidence="2" type="ORF">EDD18DRAFT_1358701</name>
</gene>
<organism evidence="2 3">
    <name type="scientific">Armillaria luteobubalina</name>
    <dbReference type="NCBI Taxonomy" id="153913"/>
    <lineage>
        <taxon>Eukaryota</taxon>
        <taxon>Fungi</taxon>
        <taxon>Dikarya</taxon>
        <taxon>Basidiomycota</taxon>
        <taxon>Agaricomycotina</taxon>
        <taxon>Agaricomycetes</taxon>
        <taxon>Agaricomycetidae</taxon>
        <taxon>Agaricales</taxon>
        <taxon>Marasmiineae</taxon>
        <taxon>Physalacriaceae</taxon>
        <taxon>Armillaria</taxon>
    </lineage>
</organism>
<dbReference type="Proteomes" id="UP001175228">
    <property type="component" value="Unassembled WGS sequence"/>
</dbReference>
<name>A0AA39PT67_9AGAR</name>